<feature type="region of interest" description="Disordered" evidence="1">
    <location>
        <begin position="1"/>
        <end position="21"/>
    </location>
</feature>
<sequence>MGKKKSETASTATSIIPDSTANSNYDSTVIITQNNQLEPISSEFIKLDIGNTLQKAKNLANNQAPAITPQAAPKKGYRRDYGTSQSVTEGQGAETATRSLSGHIQSQPEGLQQCISAQRVPHPCRSVEKLQEFLPDCEKIPGPSQHLQFTYQMASIDGKAKHDACTAEWRKNNPPPPKQVPKIAPVARSSNFSVKDQPQAQNKGKGKAPTTNLTASARESQGISRSPWTMYFI</sequence>
<feature type="compositionally biased region" description="Polar residues" evidence="1">
    <location>
        <begin position="8"/>
        <end position="21"/>
    </location>
</feature>
<feature type="region of interest" description="Disordered" evidence="1">
    <location>
        <begin position="71"/>
        <end position="93"/>
    </location>
</feature>
<gene>
    <name evidence="2" type="ORF">O181_116567</name>
</gene>
<dbReference type="Proteomes" id="UP000765509">
    <property type="component" value="Unassembled WGS sequence"/>
</dbReference>
<protein>
    <submittedName>
        <fullName evidence="2">Uncharacterized protein</fullName>
    </submittedName>
</protein>
<feature type="compositionally biased region" description="Polar residues" evidence="1">
    <location>
        <begin position="188"/>
        <end position="202"/>
    </location>
</feature>
<reference evidence="2" key="1">
    <citation type="submission" date="2021-03" db="EMBL/GenBank/DDBJ databases">
        <title>Draft genome sequence of rust myrtle Austropuccinia psidii MF-1, a brazilian biotype.</title>
        <authorList>
            <person name="Quecine M.C."/>
            <person name="Pachon D.M.R."/>
            <person name="Bonatelli M.L."/>
            <person name="Correr F.H."/>
            <person name="Franceschini L.M."/>
            <person name="Leite T.F."/>
            <person name="Margarido G.R.A."/>
            <person name="Almeida C.A."/>
            <person name="Ferrarezi J.A."/>
            <person name="Labate C.A."/>
        </authorList>
    </citation>
    <scope>NUCLEOTIDE SEQUENCE</scope>
    <source>
        <strain evidence="2">MF-1</strain>
    </source>
</reference>
<accession>A0A9Q3K9L0</accession>
<dbReference type="EMBL" id="AVOT02099313">
    <property type="protein sequence ID" value="MBW0576852.1"/>
    <property type="molecule type" value="Genomic_DNA"/>
</dbReference>
<evidence type="ECO:0000313" key="2">
    <source>
        <dbReference type="EMBL" id="MBW0576852.1"/>
    </source>
</evidence>
<keyword evidence="3" id="KW-1185">Reference proteome</keyword>
<feature type="compositionally biased region" description="Polar residues" evidence="1">
    <location>
        <begin position="209"/>
        <end position="227"/>
    </location>
</feature>
<dbReference type="AlphaFoldDB" id="A0A9Q3K9L0"/>
<feature type="region of interest" description="Disordered" evidence="1">
    <location>
        <begin position="167"/>
        <end position="228"/>
    </location>
</feature>
<feature type="compositionally biased region" description="Polar residues" evidence="1">
    <location>
        <begin position="82"/>
        <end position="93"/>
    </location>
</feature>
<proteinExistence type="predicted"/>
<evidence type="ECO:0000313" key="3">
    <source>
        <dbReference type="Proteomes" id="UP000765509"/>
    </source>
</evidence>
<name>A0A9Q3K9L0_9BASI</name>
<organism evidence="2 3">
    <name type="scientific">Austropuccinia psidii MF-1</name>
    <dbReference type="NCBI Taxonomy" id="1389203"/>
    <lineage>
        <taxon>Eukaryota</taxon>
        <taxon>Fungi</taxon>
        <taxon>Dikarya</taxon>
        <taxon>Basidiomycota</taxon>
        <taxon>Pucciniomycotina</taxon>
        <taxon>Pucciniomycetes</taxon>
        <taxon>Pucciniales</taxon>
        <taxon>Sphaerophragmiaceae</taxon>
        <taxon>Austropuccinia</taxon>
    </lineage>
</organism>
<evidence type="ECO:0000256" key="1">
    <source>
        <dbReference type="SAM" id="MobiDB-lite"/>
    </source>
</evidence>
<comment type="caution">
    <text evidence="2">The sequence shown here is derived from an EMBL/GenBank/DDBJ whole genome shotgun (WGS) entry which is preliminary data.</text>
</comment>